<keyword evidence="1" id="KW-1133">Transmembrane helix</keyword>
<dbReference type="EMBL" id="BMAT01004554">
    <property type="protein sequence ID" value="GFR75749.1"/>
    <property type="molecule type" value="Genomic_DNA"/>
</dbReference>
<comment type="caution">
    <text evidence="2">The sequence shown here is derived from an EMBL/GenBank/DDBJ whole genome shotgun (WGS) entry which is preliminary data.</text>
</comment>
<reference evidence="2 3" key="1">
    <citation type="journal article" date="2021" name="Elife">
        <title>Chloroplast acquisition without the gene transfer in kleptoplastic sea slugs, Plakobranchus ocellatus.</title>
        <authorList>
            <person name="Maeda T."/>
            <person name="Takahashi S."/>
            <person name="Yoshida T."/>
            <person name="Shimamura S."/>
            <person name="Takaki Y."/>
            <person name="Nagai Y."/>
            <person name="Toyoda A."/>
            <person name="Suzuki Y."/>
            <person name="Arimoto A."/>
            <person name="Ishii H."/>
            <person name="Satoh N."/>
            <person name="Nishiyama T."/>
            <person name="Hasebe M."/>
            <person name="Maruyama T."/>
            <person name="Minagawa J."/>
            <person name="Obokata J."/>
            <person name="Shigenobu S."/>
        </authorList>
    </citation>
    <scope>NUCLEOTIDE SEQUENCE [LARGE SCALE GENOMIC DNA]</scope>
</reference>
<evidence type="ECO:0000313" key="2">
    <source>
        <dbReference type="EMBL" id="GFR75749.1"/>
    </source>
</evidence>
<protein>
    <submittedName>
        <fullName evidence="2">Uncharacterized protein</fullName>
    </submittedName>
</protein>
<keyword evidence="1" id="KW-0812">Transmembrane</keyword>
<sequence>MLVEKRRERGKGSVAVLARDKRPCIKVKFASHALNPRITSAGFALRTNSSCTVVAAVVPVLLVVAAAAIVAAAAAGVVVVVVVAAAAAVA</sequence>
<proteinExistence type="predicted"/>
<keyword evidence="3" id="KW-1185">Reference proteome</keyword>
<organism evidence="2 3">
    <name type="scientific">Elysia marginata</name>
    <dbReference type="NCBI Taxonomy" id="1093978"/>
    <lineage>
        <taxon>Eukaryota</taxon>
        <taxon>Metazoa</taxon>
        <taxon>Spiralia</taxon>
        <taxon>Lophotrochozoa</taxon>
        <taxon>Mollusca</taxon>
        <taxon>Gastropoda</taxon>
        <taxon>Heterobranchia</taxon>
        <taxon>Euthyneura</taxon>
        <taxon>Panpulmonata</taxon>
        <taxon>Sacoglossa</taxon>
        <taxon>Placobranchoidea</taxon>
        <taxon>Plakobranchidae</taxon>
        <taxon>Elysia</taxon>
    </lineage>
</organism>
<gene>
    <name evidence="2" type="ORF">ElyMa_002196200</name>
</gene>
<dbReference type="AlphaFoldDB" id="A0AAV4FRB5"/>
<evidence type="ECO:0000313" key="3">
    <source>
        <dbReference type="Proteomes" id="UP000762676"/>
    </source>
</evidence>
<name>A0AAV4FRB5_9GAST</name>
<keyword evidence="1" id="KW-0472">Membrane</keyword>
<accession>A0AAV4FRB5</accession>
<evidence type="ECO:0000256" key="1">
    <source>
        <dbReference type="SAM" id="Phobius"/>
    </source>
</evidence>
<feature type="transmembrane region" description="Helical" evidence="1">
    <location>
        <begin position="53"/>
        <end position="86"/>
    </location>
</feature>
<dbReference type="Proteomes" id="UP000762676">
    <property type="component" value="Unassembled WGS sequence"/>
</dbReference>